<dbReference type="RefSeq" id="WP_163088489.1">
    <property type="nucleotide sequence ID" value="NZ_JAAAWN010000041.1"/>
</dbReference>
<dbReference type="AlphaFoldDB" id="A0A7X5RN21"/>
<protein>
    <submittedName>
        <fullName evidence="1">Uncharacterized protein</fullName>
    </submittedName>
</protein>
<reference evidence="1 2" key="1">
    <citation type="submission" date="2020-01" db="EMBL/GenBank/DDBJ databases">
        <authorList>
            <person name="Chen J."/>
            <person name="Zhu S."/>
            <person name="Yang J."/>
        </authorList>
    </citation>
    <scope>NUCLEOTIDE SEQUENCE [LARGE SCALE GENOMIC DNA]</scope>
    <source>
        <strain evidence="1 2">345S023</strain>
    </source>
</reference>
<name>A0A7X5RN21_9ALTE</name>
<gene>
    <name evidence="1" type="ORF">GTH32_18280</name>
</gene>
<proteinExistence type="predicted"/>
<dbReference type="Proteomes" id="UP000470213">
    <property type="component" value="Unassembled WGS sequence"/>
</dbReference>
<evidence type="ECO:0000313" key="2">
    <source>
        <dbReference type="Proteomes" id="UP000470213"/>
    </source>
</evidence>
<keyword evidence="2" id="KW-1185">Reference proteome</keyword>
<evidence type="ECO:0000313" key="1">
    <source>
        <dbReference type="EMBL" id="NDV93120.1"/>
    </source>
</evidence>
<comment type="caution">
    <text evidence="1">The sequence shown here is derived from an EMBL/GenBank/DDBJ whole genome shotgun (WGS) entry which is preliminary data.</text>
</comment>
<accession>A0A7X5RN21</accession>
<sequence>MKKNLLIPLIPVALSACSEQHIGQTPLKGDPLVEVHTYVMERIARPECLMVNVATSDTAQKFLLNAMVPGGEGDLEVRIHSDRLNNGATDEDIIAFQNDNVLGVGVSPYEAECSELIKNGHIIYWNNPSLKQPSPNECGIKDASGEQYSREECAEKILFRKFNNFEEMQDDLPHLYESLVRNLSRAGVAINTMEQAPL</sequence>
<dbReference type="PROSITE" id="PS51257">
    <property type="entry name" value="PROKAR_LIPOPROTEIN"/>
    <property type="match status" value="1"/>
</dbReference>
<dbReference type="EMBL" id="JAAAWN010000041">
    <property type="protein sequence ID" value="NDV93120.1"/>
    <property type="molecule type" value="Genomic_DNA"/>
</dbReference>
<organism evidence="1 2">
    <name type="scientific">Alteromonas profundi</name>
    <dbReference type="NCBI Taxonomy" id="2696062"/>
    <lineage>
        <taxon>Bacteria</taxon>
        <taxon>Pseudomonadati</taxon>
        <taxon>Pseudomonadota</taxon>
        <taxon>Gammaproteobacteria</taxon>
        <taxon>Alteromonadales</taxon>
        <taxon>Alteromonadaceae</taxon>
        <taxon>Alteromonas/Salinimonas group</taxon>
        <taxon>Alteromonas</taxon>
    </lineage>
</organism>